<sequence length="278" mass="31417">MALIKADGKPLSTFQIARVLSGERVIAVPSLWTNLHLDLLQCSFGKTTYVQPAQEDEGSAALHMIFESLAQVNNWRQSNSIAKLICRDKEIFMDNKICLYFDGEVAEMLRCATTFHAQPVAKNWRSPPFAAYVDLERLTRARQCYHEPSIRYAKTGEIAQSISRIKLRKATPPNPMYDPYIAAILIAMAQEQQASAFDLMPGPDVMQMTFRPKLVVSKPESAFVYLYETKINSTFLCKFSDPDVQPPRATSMDIQIKAMPTKPLYTLSQRLQDFVLPG</sequence>
<proteinExistence type="predicted"/>
<dbReference type="Proteomes" id="UP000766486">
    <property type="component" value="Unassembled WGS sequence"/>
</dbReference>
<comment type="caution">
    <text evidence="1">The sequence shown here is derived from an EMBL/GenBank/DDBJ whole genome shotgun (WGS) entry which is preliminary data.</text>
</comment>
<protein>
    <recommendedName>
        <fullName evidence="3">Dehydrogenase (DH) domain-containing protein</fullName>
    </recommendedName>
</protein>
<keyword evidence="2" id="KW-1185">Reference proteome</keyword>
<evidence type="ECO:0008006" key="3">
    <source>
        <dbReference type="Google" id="ProtNLM"/>
    </source>
</evidence>
<gene>
    <name evidence="1" type="ORF">CLO192961_LOCUS462833</name>
</gene>
<reference evidence="1 2" key="1">
    <citation type="submission" date="2019-06" db="EMBL/GenBank/DDBJ databases">
        <authorList>
            <person name="Broberg M."/>
        </authorList>
    </citation>
    <scope>NUCLEOTIDE SEQUENCE [LARGE SCALE GENOMIC DNA]</scope>
</reference>
<organism evidence="1 2">
    <name type="scientific">Bionectria ochroleuca</name>
    <name type="common">Gliocladium roseum</name>
    <dbReference type="NCBI Taxonomy" id="29856"/>
    <lineage>
        <taxon>Eukaryota</taxon>
        <taxon>Fungi</taxon>
        <taxon>Dikarya</taxon>
        <taxon>Ascomycota</taxon>
        <taxon>Pezizomycotina</taxon>
        <taxon>Sordariomycetes</taxon>
        <taxon>Hypocreomycetidae</taxon>
        <taxon>Hypocreales</taxon>
        <taxon>Bionectriaceae</taxon>
        <taxon>Clonostachys</taxon>
    </lineage>
</organism>
<dbReference type="EMBL" id="CABFNS010000936">
    <property type="protein sequence ID" value="VUC37065.1"/>
    <property type="molecule type" value="Genomic_DNA"/>
</dbReference>
<name>A0ABY6V3M6_BIOOC</name>
<evidence type="ECO:0000313" key="2">
    <source>
        <dbReference type="Proteomes" id="UP000766486"/>
    </source>
</evidence>
<evidence type="ECO:0000313" key="1">
    <source>
        <dbReference type="EMBL" id="VUC37065.1"/>
    </source>
</evidence>
<accession>A0ABY6V3M6</accession>